<protein>
    <submittedName>
        <fullName evidence="2">PadR family transcriptional regulator</fullName>
    </submittedName>
</protein>
<organism evidence="2 3">
    <name type="scientific">Methanobrevibacter olleyae</name>
    <dbReference type="NCBI Taxonomy" id="294671"/>
    <lineage>
        <taxon>Archaea</taxon>
        <taxon>Methanobacteriati</taxon>
        <taxon>Methanobacteriota</taxon>
        <taxon>Methanomada group</taxon>
        <taxon>Methanobacteria</taxon>
        <taxon>Methanobacteriales</taxon>
        <taxon>Methanobacteriaceae</taxon>
        <taxon>Methanobrevibacter</taxon>
    </lineage>
</organism>
<reference evidence="2" key="1">
    <citation type="submission" date="2019-04" db="EMBL/GenBank/DDBJ databases">
        <title>Evolution of Biomass-Degrading Anaerobic Consortia Revealed by Metagenomics.</title>
        <authorList>
            <person name="Peng X."/>
        </authorList>
    </citation>
    <scope>NUCLEOTIDE SEQUENCE</scope>
    <source>
        <strain evidence="2">SIG14</strain>
    </source>
</reference>
<dbReference type="InterPro" id="IPR036390">
    <property type="entry name" value="WH_DNA-bd_sf"/>
</dbReference>
<evidence type="ECO:0000259" key="1">
    <source>
        <dbReference type="Pfam" id="PF03551"/>
    </source>
</evidence>
<dbReference type="SUPFAM" id="SSF46785">
    <property type="entry name" value="Winged helix' DNA-binding domain"/>
    <property type="match status" value="1"/>
</dbReference>
<dbReference type="AlphaFoldDB" id="A0A8T3VL74"/>
<dbReference type="InterPro" id="IPR036388">
    <property type="entry name" value="WH-like_DNA-bd_sf"/>
</dbReference>
<gene>
    <name evidence="2" type="ORF">E7Z75_01800</name>
</gene>
<dbReference type="EMBL" id="SUTG01000004">
    <property type="protein sequence ID" value="MBE6511873.1"/>
    <property type="molecule type" value="Genomic_DNA"/>
</dbReference>
<dbReference type="Pfam" id="PF03551">
    <property type="entry name" value="PadR"/>
    <property type="match status" value="1"/>
</dbReference>
<proteinExistence type="predicted"/>
<evidence type="ECO:0000313" key="2">
    <source>
        <dbReference type="EMBL" id="MBE6511873.1"/>
    </source>
</evidence>
<feature type="domain" description="Transcription regulator PadR N-terminal" evidence="1">
    <location>
        <begin position="34"/>
        <end position="109"/>
    </location>
</feature>
<dbReference type="PANTHER" id="PTHR43252:SF2">
    <property type="entry name" value="TRANSCRIPTION REGULATOR, PADR-LIKE FAMILY"/>
    <property type="match status" value="1"/>
</dbReference>
<dbReference type="PANTHER" id="PTHR43252">
    <property type="entry name" value="TRANSCRIPTIONAL REGULATOR YQJI"/>
    <property type="match status" value="1"/>
</dbReference>
<evidence type="ECO:0000313" key="3">
    <source>
        <dbReference type="Proteomes" id="UP000732619"/>
    </source>
</evidence>
<comment type="caution">
    <text evidence="2">The sequence shown here is derived from an EMBL/GenBank/DDBJ whole genome shotgun (WGS) entry which is preliminary data.</text>
</comment>
<sequence length="139" mass="16741">MADLSESLKWEYINYYKENKVLQYTVNGIYRFLILWIIKHNPKIHGYAIMKEMDNFFDSLINEGSLNKSNPSKIYPILSKMEDEDLIKHSFEINDKKEIKIYEITPKGDFLLEFIREKYIKIKKTPEGNLFFEEFLNQE</sequence>
<dbReference type="Proteomes" id="UP000732619">
    <property type="component" value="Unassembled WGS sequence"/>
</dbReference>
<accession>A0A8T3VL74</accession>
<name>A0A8T3VL74_METOL</name>
<dbReference type="Gene3D" id="1.10.10.10">
    <property type="entry name" value="Winged helix-like DNA-binding domain superfamily/Winged helix DNA-binding domain"/>
    <property type="match status" value="1"/>
</dbReference>
<dbReference type="InterPro" id="IPR005149">
    <property type="entry name" value="Tscrpt_reg_PadR_N"/>
</dbReference>